<reference evidence="9 10" key="1">
    <citation type="submission" date="2019-12" db="EMBL/GenBank/DDBJ databases">
        <title>The complete genome of the thermophilic, anoxygenic phototrophic gammaproteobacterium Thermochromatium tepidum.</title>
        <authorList>
            <person name="Sattley W.M."/>
            <person name="Swingley W.D."/>
            <person name="Burchell B.M."/>
            <person name="Gurbani S.A."/>
            <person name="Kujawa C.M."/>
            <person name="Nuccio D.A."/>
            <person name="Schladweiler J."/>
            <person name="Shaffer K.N."/>
            <person name="Stokes L.M."/>
            <person name="Touchman J.W."/>
            <person name="Blankenship R.E."/>
            <person name="Madigan M.T."/>
        </authorList>
    </citation>
    <scope>NUCLEOTIDE SEQUENCE [LARGE SCALE GENOMIC DNA]</scope>
    <source>
        <strain evidence="9 10">ATCC 43061</strain>
    </source>
</reference>
<dbReference type="PANTHER" id="PTHR30511">
    <property type="entry name" value="ALANINE RACEMASE"/>
    <property type="match status" value="1"/>
</dbReference>
<dbReference type="RefSeq" id="WP_153974695.1">
    <property type="nucleotide sequence ID" value="NZ_CP039268.1"/>
</dbReference>
<feature type="domain" description="Alanine racemase C-terminal" evidence="8">
    <location>
        <begin position="241"/>
        <end position="365"/>
    </location>
</feature>
<organism evidence="9 10">
    <name type="scientific">Thermochromatium tepidum ATCC 43061</name>
    <dbReference type="NCBI Taxonomy" id="316276"/>
    <lineage>
        <taxon>Bacteria</taxon>
        <taxon>Pseudomonadati</taxon>
        <taxon>Pseudomonadota</taxon>
        <taxon>Gammaproteobacteria</taxon>
        <taxon>Chromatiales</taxon>
        <taxon>Chromatiaceae</taxon>
        <taxon>Thermochromatium</taxon>
    </lineage>
</organism>
<dbReference type="OrthoDB" id="9813814at2"/>
<evidence type="ECO:0000256" key="2">
    <source>
        <dbReference type="ARBA" id="ARBA00001933"/>
    </source>
</evidence>
<feature type="active site" description="Proton acceptor; specific for D-alanine" evidence="5">
    <location>
        <position position="38"/>
    </location>
</feature>
<dbReference type="SMART" id="SM01005">
    <property type="entry name" value="Ala_racemase_C"/>
    <property type="match status" value="1"/>
</dbReference>
<comment type="similarity">
    <text evidence="5">Belongs to the alanine racemase family.</text>
</comment>
<evidence type="ECO:0000259" key="8">
    <source>
        <dbReference type="SMART" id="SM01005"/>
    </source>
</evidence>
<dbReference type="InterPro" id="IPR020622">
    <property type="entry name" value="Ala_racemase_pyridoxalP-BS"/>
</dbReference>
<dbReference type="InterPro" id="IPR011079">
    <property type="entry name" value="Ala_racemase_C"/>
</dbReference>
<dbReference type="PANTHER" id="PTHR30511:SF0">
    <property type="entry name" value="ALANINE RACEMASE, CATABOLIC-RELATED"/>
    <property type="match status" value="1"/>
</dbReference>
<dbReference type="NCBIfam" id="TIGR00492">
    <property type="entry name" value="alr"/>
    <property type="match status" value="1"/>
</dbReference>
<name>A0A6I6EC25_THETI</name>
<evidence type="ECO:0000313" key="10">
    <source>
        <dbReference type="Proteomes" id="UP000426424"/>
    </source>
</evidence>
<evidence type="ECO:0000256" key="7">
    <source>
        <dbReference type="PIRSR" id="PIRSR600821-52"/>
    </source>
</evidence>
<keyword evidence="10" id="KW-1185">Reference proteome</keyword>
<evidence type="ECO:0000256" key="3">
    <source>
        <dbReference type="ARBA" id="ARBA00022898"/>
    </source>
</evidence>
<dbReference type="PRINTS" id="PR00992">
    <property type="entry name" value="ALARACEMASE"/>
</dbReference>
<dbReference type="InterPro" id="IPR029066">
    <property type="entry name" value="PLP-binding_barrel"/>
</dbReference>
<evidence type="ECO:0000256" key="6">
    <source>
        <dbReference type="PIRSR" id="PIRSR600821-50"/>
    </source>
</evidence>
<sequence>MSRSARPLRARIHLDAIRHNYRRAQSLAPHSRALAVVKADAYGHGAVAVARALTGEADGFAVACVEEALELRESGIRGPMLLLEGVFSPDEIALVDRAGLAMVVHCREQLDWVLAARPSRRLDCWIKLDTGMHRLGFCPSEFAEVNARLAACPHVGERVAMTHFARADEPDHPYTSVQIDAFERALNGARIGRSLANSAAVLAWPQTHGDWTRPGIMLYGVSPFAGTGSNANLEAGELRPAMTLESALIAIRDLKAGEPIGYGGRFVCERPTRIGVAAIGYADGYPRQARDGTPIAVGGRPTRLIGRVSMDLITLDLTGLETARPGDPVELWGRTVPAAAVAEASDTIAYQLFTAIGRRVSRRYEEA</sequence>
<dbReference type="GO" id="GO:0030170">
    <property type="term" value="F:pyridoxal phosphate binding"/>
    <property type="evidence" value="ECO:0007669"/>
    <property type="project" value="UniProtKB-UniRule"/>
</dbReference>
<dbReference type="InterPro" id="IPR001608">
    <property type="entry name" value="Ala_racemase_N"/>
</dbReference>
<evidence type="ECO:0000313" key="9">
    <source>
        <dbReference type="EMBL" id="QGU32499.1"/>
    </source>
</evidence>
<comment type="catalytic activity">
    <reaction evidence="1 5">
        <text>L-alanine = D-alanine</text>
        <dbReference type="Rhea" id="RHEA:20249"/>
        <dbReference type="ChEBI" id="CHEBI:57416"/>
        <dbReference type="ChEBI" id="CHEBI:57972"/>
        <dbReference type="EC" id="5.1.1.1"/>
    </reaction>
</comment>
<protein>
    <recommendedName>
        <fullName evidence="5">Alanine racemase</fullName>
        <ecNumber evidence="5">5.1.1.1</ecNumber>
    </recommendedName>
</protein>
<dbReference type="InterPro" id="IPR009006">
    <property type="entry name" value="Ala_racemase/Decarboxylase_C"/>
</dbReference>
<dbReference type="SUPFAM" id="SSF51419">
    <property type="entry name" value="PLP-binding barrel"/>
    <property type="match status" value="1"/>
</dbReference>
<dbReference type="SUPFAM" id="SSF50621">
    <property type="entry name" value="Alanine racemase C-terminal domain-like"/>
    <property type="match status" value="1"/>
</dbReference>
<dbReference type="EMBL" id="CP039268">
    <property type="protein sequence ID" value="QGU32499.1"/>
    <property type="molecule type" value="Genomic_DNA"/>
</dbReference>
<dbReference type="Pfam" id="PF01168">
    <property type="entry name" value="Ala_racemase_N"/>
    <property type="match status" value="1"/>
</dbReference>
<evidence type="ECO:0000256" key="5">
    <source>
        <dbReference type="HAMAP-Rule" id="MF_01201"/>
    </source>
</evidence>
<dbReference type="Pfam" id="PF00842">
    <property type="entry name" value="Ala_racemase_C"/>
    <property type="match status" value="1"/>
</dbReference>
<comment type="cofactor">
    <cofactor evidence="2 5 6">
        <name>pyridoxal 5'-phosphate</name>
        <dbReference type="ChEBI" id="CHEBI:597326"/>
    </cofactor>
</comment>
<comment type="pathway">
    <text evidence="5">Amino-acid biosynthesis; D-alanine biosynthesis; D-alanine from L-alanine: step 1/1.</text>
</comment>
<dbReference type="InterPro" id="IPR000821">
    <property type="entry name" value="Ala_racemase"/>
</dbReference>
<dbReference type="GO" id="GO:0005829">
    <property type="term" value="C:cytosol"/>
    <property type="evidence" value="ECO:0007669"/>
    <property type="project" value="TreeGrafter"/>
</dbReference>
<feature type="active site" description="Proton acceptor; specific for L-alanine" evidence="5">
    <location>
        <position position="262"/>
    </location>
</feature>
<dbReference type="PROSITE" id="PS00395">
    <property type="entry name" value="ALANINE_RACEMASE"/>
    <property type="match status" value="1"/>
</dbReference>
<dbReference type="UniPathway" id="UPA00042">
    <property type="reaction ID" value="UER00497"/>
</dbReference>
<gene>
    <name evidence="9" type="primary">alr</name>
    <name evidence="9" type="ORF">E6P07_05570</name>
</gene>
<dbReference type="EC" id="5.1.1.1" evidence="5"/>
<keyword evidence="3 5" id="KW-0663">Pyridoxal phosphate</keyword>
<feature type="binding site" evidence="5 7">
    <location>
        <position position="134"/>
    </location>
    <ligand>
        <name>substrate</name>
    </ligand>
</feature>
<dbReference type="AlphaFoldDB" id="A0A6I6EC25"/>
<accession>A0A6I6EC25</accession>
<dbReference type="GO" id="GO:0008784">
    <property type="term" value="F:alanine racemase activity"/>
    <property type="evidence" value="ECO:0007669"/>
    <property type="project" value="UniProtKB-UniRule"/>
</dbReference>
<feature type="modified residue" description="N6-(pyridoxal phosphate)lysine" evidence="5 6">
    <location>
        <position position="38"/>
    </location>
</feature>
<dbReference type="CDD" id="cd06827">
    <property type="entry name" value="PLPDE_III_AR_proteobact"/>
    <property type="match status" value="1"/>
</dbReference>
<dbReference type="FunFam" id="3.20.20.10:FF:000002">
    <property type="entry name" value="Alanine racemase"/>
    <property type="match status" value="1"/>
</dbReference>
<dbReference type="HAMAP" id="MF_01201">
    <property type="entry name" value="Ala_racemase"/>
    <property type="match status" value="1"/>
</dbReference>
<dbReference type="KEGG" id="ttp:E6P07_05570"/>
<dbReference type="Gene3D" id="2.40.37.10">
    <property type="entry name" value="Lyase, Ornithine Decarboxylase, Chain A, domain 1"/>
    <property type="match status" value="1"/>
</dbReference>
<dbReference type="GO" id="GO:0030632">
    <property type="term" value="P:D-alanine biosynthetic process"/>
    <property type="evidence" value="ECO:0007669"/>
    <property type="project" value="UniProtKB-UniRule"/>
</dbReference>
<comment type="function">
    <text evidence="5">Catalyzes the interconversion of L-alanine and D-alanine. May also act on other amino acids.</text>
</comment>
<evidence type="ECO:0000256" key="1">
    <source>
        <dbReference type="ARBA" id="ARBA00000316"/>
    </source>
</evidence>
<evidence type="ECO:0000256" key="4">
    <source>
        <dbReference type="ARBA" id="ARBA00023235"/>
    </source>
</evidence>
<feature type="binding site" evidence="5 7">
    <location>
        <position position="310"/>
    </location>
    <ligand>
        <name>substrate</name>
    </ligand>
</feature>
<keyword evidence="4 5" id="KW-0413">Isomerase</keyword>
<dbReference type="Proteomes" id="UP000426424">
    <property type="component" value="Chromosome"/>
</dbReference>
<proteinExistence type="inferred from homology"/>
<dbReference type="Gene3D" id="3.20.20.10">
    <property type="entry name" value="Alanine racemase"/>
    <property type="match status" value="1"/>
</dbReference>